<evidence type="ECO:0000259" key="5">
    <source>
        <dbReference type="Pfam" id="PF00149"/>
    </source>
</evidence>
<accession>A0AAP7DH37</accession>
<dbReference type="AlphaFoldDB" id="A0AAP7DH37"/>
<dbReference type="InterPro" id="IPR036116">
    <property type="entry name" value="FN3_sf"/>
</dbReference>
<reference evidence="6 7" key="1">
    <citation type="submission" date="2020-05" db="EMBL/GenBank/DDBJ databases">
        <title>Whole genome sequencing and identification of novel metabolites from Paenibacillus alvei strain JR949.</title>
        <authorList>
            <person name="Rajendhran J."/>
            <person name="Sree Pranav P."/>
            <person name="Mahalakshmi B."/>
            <person name="Karthikeyan R."/>
        </authorList>
    </citation>
    <scope>NUCLEOTIDE SEQUENCE [LARGE SCALE GENOMIC DNA]</scope>
    <source>
        <strain evidence="6 7">JR949</strain>
    </source>
</reference>
<evidence type="ECO:0000313" key="7">
    <source>
        <dbReference type="Proteomes" id="UP000552038"/>
    </source>
</evidence>
<dbReference type="InterPro" id="IPR013783">
    <property type="entry name" value="Ig-like_fold"/>
</dbReference>
<protein>
    <submittedName>
        <fullName evidence="6">Phosphatase</fullName>
    </submittedName>
</protein>
<dbReference type="Gene3D" id="3.60.21.10">
    <property type="match status" value="1"/>
</dbReference>
<dbReference type="InterPro" id="IPR003961">
    <property type="entry name" value="FN3_dom"/>
</dbReference>
<sequence>MMSAQTQPTLVFPVISDVHIDPSGEESVAKFERAMLQLNARAPHQDAFVIVGDLTNNGLEEEYDRNMEVFRKHKLPEAKPLIAIGNHDYWNGLPIEEAQARFLAKTDMPSLYFHEVIKGYHFIVLATEDKVTSGYFSLEQIAWLREQLQMAVADSSDRPIFVFLHQHLKDTVYGSEDWGILDNIEPLMEALRPYPQVITFSGHSHYPLQDPRSIHQKDFTSVGTASLSYMEVEHGKLQGNLPLKGEYFSQGCLVEVYEDRVAIHRLDFVYERELGDTWVVPQPASPSSFIYTNIRDAEAPTFPPHAILLVEADCTTSNSTVIIFDQAIDNELVHSYRISFEPHAADAAVEYFAYSEYYKYPVPEKLRLEIPGLEPDREYLITVQAIDAFGNVSEQMLQGSCRTCPAEVLTDGVRTN</sequence>
<dbReference type="PANTHER" id="PTHR42988:SF2">
    <property type="entry name" value="CYCLIC NUCLEOTIDE PHOSPHODIESTERASE CBUA0032-RELATED"/>
    <property type="match status" value="1"/>
</dbReference>
<dbReference type="GO" id="GO:0046872">
    <property type="term" value="F:metal ion binding"/>
    <property type="evidence" value="ECO:0007669"/>
    <property type="project" value="UniProtKB-KW"/>
</dbReference>
<keyword evidence="1" id="KW-0479">Metal-binding</keyword>
<name>A0AAP7DH37_PAEAL</name>
<feature type="domain" description="Calcineurin-like phosphoesterase" evidence="5">
    <location>
        <begin position="14"/>
        <end position="207"/>
    </location>
</feature>
<dbReference type="CDD" id="cd00063">
    <property type="entry name" value="FN3"/>
    <property type="match status" value="1"/>
</dbReference>
<dbReference type="InterPro" id="IPR029052">
    <property type="entry name" value="Metallo-depent_PP-like"/>
</dbReference>
<gene>
    <name evidence="6" type="ORF">HMI46_01440</name>
</gene>
<dbReference type="Gene3D" id="2.60.40.10">
    <property type="entry name" value="Immunoglobulins"/>
    <property type="match status" value="1"/>
</dbReference>
<keyword evidence="2" id="KW-0378">Hydrolase</keyword>
<keyword evidence="3" id="KW-0408">Iron</keyword>
<dbReference type="RefSeq" id="WP_171414480.1">
    <property type="nucleotide sequence ID" value="NZ_JABFOR010000001.1"/>
</dbReference>
<evidence type="ECO:0000256" key="1">
    <source>
        <dbReference type="ARBA" id="ARBA00022723"/>
    </source>
</evidence>
<dbReference type="InterPro" id="IPR004843">
    <property type="entry name" value="Calcineurin-like_PHP"/>
</dbReference>
<dbReference type="InterPro" id="IPR050884">
    <property type="entry name" value="CNP_phosphodiesterase-III"/>
</dbReference>
<organism evidence="6 7">
    <name type="scientific">Paenibacillus alvei</name>
    <name type="common">Bacillus alvei</name>
    <dbReference type="NCBI Taxonomy" id="44250"/>
    <lineage>
        <taxon>Bacteria</taxon>
        <taxon>Bacillati</taxon>
        <taxon>Bacillota</taxon>
        <taxon>Bacilli</taxon>
        <taxon>Bacillales</taxon>
        <taxon>Paenibacillaceae</taxon>
        <taxon>Paenibacillus</taxon>
    </lineage>
</organism>
<evidence type="ECO:0000313" key="6">
    <source>
        <dbReference type="EMBL" id="NOJ69219.1"/>
    </source>
</evidence>
<dbReference type="SUPFAM" id="SSF56300">
    <property type="entry name" value="Metallo-dependent phosphatases"/>
    <property type="match status" value="1"/>
</dbReference>
<comment type="similarity">
    <text evidence="4">Belongs to the cyclic nucleotide phosphodiesterase class-III family.</text>
</comment>
<dbReference type="PANTHER" id="PTHR42988">
    <property type="entry name" value="PHOSPHOHYDROLASE"/>
    <property type="match status" value="1"/>
</dbReference>
<dbReference type="EMBL" id="JABFOR010000001">
    <property type="protein sequence ID" value="NOJ69219.1"/>
    <property type="molecule type" value="Genomic_DNA"/>
</dbReference>
<dbReference type="Pfam" id="PF00149">
    <property type="entry name" value="Metallophos"/>
    <property type="match status" value="1"/>
</dbReference>
<dbReference type="GO" id="GO:0016787">
    <property type="term" value="F:hydrolase activity"/>
    <property type="evidence" value="ECO:0007669"/>
    <property type="project" value="UniProtKB-KW"/>
</dbReference>
<dbReference type="Proteomes" id="UP000552038">
    <property type="component" value="Unassembled WGS sequence"/>
</dbReference>
<evidence type="ECO:0000256" key="2">
    <source>
        <dbReference type="ARBA" id="ARBA00022801"/>
    </source>
</evidence>
<proteinExistence type="inferred from homology"/>
<evidence type="ECO:0000256" key="3">
    <source>
        <dbReference type="ARBA" id="ARBA00023004"/>
    </source>
</evidence>
<comment type="caution">
    <text evidence="6">The sequence shown here is derived from an EMBL/GenBank/DDBJ whole genome shotgun (WGS) entry which is preliminary data.</text>
</comment>
<dbReference type="SUPFAM" id="SSF49265">
    <property type="entry name" value="Fibronectin type III"/>
    <property type="match status" value="1"/>
</dbReference>
<evidence type="ECO:0000256" key="4">
    <source>
        <dbReference type="ARBA" id="ARBA00025742"/>
    </source>
</evidence>